<accession>A0ABV2AMU1</accession>
<name>A0ABV2AMU1_9EUKA</name>
<gene>
    <name evidence="1" type="ORF">MHBO_002559</name>
</gene>
<keyword evidence="2" id="KW-1185">Reference proteome</keyword>
<sequence>MSEKQTEIDYSLIVKRIPVIINKPVKKSICLLKFHLRNNDRPYLSEKNIFKLESVKIKKKSLKLEICLNTNTEIQHFNPENSFPRDKLILVSRNIPNRPNYALFNVINGKMVLTPVKHIFMMSPDFSYINELAKNEKLEKSAKSNKKSEENLKMITIVQKLRRDNKTSNMAKFVAFKDNLNASQQEKFVTLTETKPNLINQLLEKESFAIQKMVKNSNFVDIIRNESNKKKNIVPKNPNFVRKNLSKFYIQSNALNLENKIIAILKNRGTSTLMEISKILKIEENDEKKVKQLQSLLFKNAFYLHGVWVARSKLIYGDIQKRCRFARDLLIAMFGYSPDGSIYKSNWDLVANLKDDKSLAILSEISKFDSLNKKWTLKNLGGFIDFEFVEQQKYLLSKLYVISKRVLAGKGSENDELDLHFADFLSAEFKSAQNEALNFLKTNFDINGVCSLNMLEKRFEAEIRKLGFLANFYITFQKLEFNFYLC</sequence>
<reference evidence="1 2" key="1">
    <citation type="journal article" date="2024" name="BMC Biol.">
        <title>Comparative genomics of Ascetosporea gives new insight into the evolutionary basis for animal parasitism in Rhizaria.</title>
        <authorList>
            <person name="Hiltunen Thoren M."/>
            <person name="Onut-Brannstrom I."/>
            <person name="Alfjorden A."/>
            <person name="Peckova H."/>
            <person name="Swords F."/>
            <person name="Hooper C."/>
            <person name="Holzer A.S."/>
            <person name="Bass D."/>
            <person name="Burki F."/>
        </authorList>
    </citation>
    <scope>NUCLEOTIDE SEQUENCE [LARGE SCALE GENOMIC DNA]</scope>
    <source>
        <strain evidence="1">20-A016</strain>
    </source>
</reference>
<organism evidence="1 2">
    <name type="scientific">Bonamia ostreae</name>
    <dbReference type="NCBI Taxonomy" id="126728"/>
    <lineage>
        <taxon>Eukaryota</taxon>
        <taxon>Sar</taxon>
        <taxon>Rhizaria</taxon>
        <taxon>Endomyxa</taxon>
        <taxon>Ascetosporea</taxon>
        <taxon>Haplosporida</taxon>
        <taxon>Bonamia</taxon>
    </lineage>
</organism>
<dbReference type="PANTHER" id="PTHR12069">
    <property type="entry name" value="DNA-DIRECTED RNA POLYMERASES III 80 KDA POLYPEPTIDE RNA POLYMERASE III SUBUNIT 5"/>
    <property type="match status" value="1"/>
</dbReference>
<dbReference type="InterPro" id="IPR006886">
    <property type="entry name" value="RNA_pol_III_Rpc5"/>
</dbReference>
<dbReference type="PANTHER" id="PTHR12069:SF0">
    <property type="entry name" value="DNA-DIRECTED RNA POLYMERASE III SUBUNIT RPC5"/>
    <property type="match status" value="1"/>
</dbReference>
<proteinExistence type="predicted"/>
<comment type="caution">
    <text evidence="1">The sequence shown here is derived from an EMBL/GenBank/DDBJ whole genome shotgun (WGS) entry which is preliminary data.</text>
</comment>
<dbReference type="EMBL" id="JBDODL010000978">
    <property type="protein sequence ID" value="MES1920958.1"/>
    <property type="molecule type" value="Genomic_DNA"/>
</dbReference>
<protein>
    <submittedName>
        <fullName evidence="1">Uncharacterized protein</fullName>
    </submittedName>
</protein>
<evidence type="ECO:0000313" key="1">
    <source>
        <dbReference type="EMBL" id="MES1920958.1"/>
    </source>
</evidence>
<evidence type="ECO:0000313" key="2">
    <source>
        <dbReference type="Proteomes" id="UP001439008"/>
    </source>
</evidence>
<dbReference type="Pfam" id="PF04801">
    <property type="entry name" value="RPC5"/>
    <property type="match status" value="1"/>
</dbReference>
<dbReference type="Proteomes" id="UP001439008">
    <property type="component" value="Unassembled WGS sequence"/>
</dbReference>